<dbReference type="AlphaFoldDB" id="A0A1X0FAI7"/>
<dbReference type="STRING" id="560555.BST30_25350"/>
<dbReference type="RefSeq" id="WP_083099249.1">
    <property type="nucleotide sequence ID" value="NZ_MVHW01000043.1"/>
</dbReference>
<dbReference type="Pfam" id="PF13828">
    <property type="entry name" value="DUF4190"/>
    <property type="match status" value="1"/>
</dbReference>
<evidence type="ECO:0000256" key="2">
    <source>
        <dbReference type="SAM" id="Phobius"/>
    </source>
</evidence>
<dbReference type="InterPro" id="IPR025241">
    <property type="entry name" value="DUF4190"/>
</dbReference>
<proteinExistence type="predicted"/>
<name>A0A1X0FAI7_MYCNT</name>
<accession>A0A1X0FAI7</accession>
<feature type="transmembrane region" description="Helical" evidence="2">
    <location>
        <begin position="93"/>
        <end position="116"/>
    </location>
</feature>
<comment type="caution">
    <text evidence="4">The sequence shown here is derived from an EMBL/GenBank/DDBJ whole genome shotgun (WGS) entry which is preliminary data.</text>
</comment>
<reference evidence="4 5" key="1">
    <citation type="submission" date="2017-02" db="EMBL/GenBank/DDBJ databases">
        <title>The new phylogeny of genus Mycobacterium.</title>
        <authorList>
            <person name="Tortoli E."/>
            <person name="Trovato A."/>
            <person name="Cirillo D.M."/>
        </authorList>
    </citation>
    <scope>NUCLEOTIDE SEQUENCE [LARGE SCALE GENOMIC DNA]</scope>
    <source>
        <strain evidence="4 5">DSM 45255</strain>
    </source>
</reference>
<feature type="compositionally biased region" description="Low complexity" evidence="1">
    <location>
        <begin position="123"/>
        <end position="132"/>
    </location>
</feature>
<gene>
    <name evidence="4" type="ORF">BST30_25350</name>
</gene>
<dbReference type="EMBL" id="MVHW01000043">
    <property type="protein sequence ID" value="ORA98783.1"/>
    <property type="molecule type" value="Genomic_DNA"/>
</dbReference>
<feature type="transmembrane region" description="Helical" evidence="2">
    <location>
        <begin position="60"/>
        <end position="81"/>
    </location>
</feature>
<feature type="compositionally biased region" description="Low complexity" evidence="1">
    <location>
        <begin position="34"/>
        <end position="43"/>
    </location>
</feature>
<evidence type="ECO:0000313" key="5">
    <source>
        <dbReference type="Proteomes" id="UP000192760"/>
    </source>
</evidence>
<organism evidence="4 5">
    <name type="scientific">Mycobacterium mantenii</name>
    <dbReference type="NCBI Taxonomy" id="560555"/>
    <lineage>
        <taxon>Bacteria</taxon>
        <taxon>Bacillati</taxon>
        <taxon>Actinomycetota</taxon>
        <taxon>Actinomycetes</taxon>
        <taxon>Mycobacteriales</taxon>
        <taxon>Mycobacteriaceae</taxon>
        <taxon>Mycobacterium</taxon>
        <taxon>Mycobacterium avium complex (MAC)</taxon>
    </lineage>
</organism>
<keyword evidence="2" id="KW-0812">Transmembrane</keyword>
<sequence>MYPNEDPFAPQSGDPFGGPPPTVSYGGAPTTPVGYPGAPFGGRPPFGGQPPRADYNTLAVLSPIFGVIVPPAGIVMGHLALPQINRSGERGRPAAIAGLVIGYLMCVLLILGGVYWGTRPSTSTPATASSSALPPPMPPRTITSVAPPTTVPRGPKLDLATVPIGTCVELQLRNSTGNDALDLFGVDCEHRDGVYTVAARVGSSNQCNSVYGAAPPDRSFALCLNPY</sequence>
<feature type="region of interest" description="Disordered" evidence="1">
    <location>
        <begin position="123"/>
        <end position="142"/>
    </location>
</feature>
<evidence type="ECO:0000259" key="3">
    <source>
        <dbReference type="Pfam" id="PF13828"/>
    </source>
</evidence>
<keyword evidence="2" id="KW-1133">Transmembrane helix</keyword>
<evidence type="ECO:0000256" key="1">
    <source>
        <dbReference type="SAM" id="MobiDB-lite"/>
    </source>
</evidence>
<feature type="region of interest" description="Disordered" evidence="1">
    <location>
        <begin position="1"/>
        <end position="49"/>
    </location>
</feature>
<protein>
    <recommendedName>
        <fullName evidence="3">DUF4190 domain-containing protein</fullName>
    </recommendedName>
</protein>
<evidence type="ECO:0000313" key="4">
    <source>
        <dbReference type="EMBL" id="ORA98783.1"/>
    </source>
</evidence>
<keyword evidence="2" id="KW-0472">Membrane</keyword>
<dbReference type="Proteomes" id="UP000192760">
    <property type="component" value="Unassembled WGS sequence"/>
</dbReference>
<feature type="domain" description="DUF4190" evidence="3">
    <location>
        <begin position="58"/>
        <end position="111"/>
    </location>
</feature>